<dbReference type="Proteomes" id="UP001447188">
    <property type="component" value="Unassembled WGS sequence"/>
</dbReference>
<sequence>MIPPHVPDEILFEIFSCLPCQDLARVSLAARRLHCISQPLLYKQPELNDRVNHHPSSIQSFIRTLLTAGCEHLANDVRYLTISWRELPVGPISADYAPLKIAASSFGLGDWPFTDDIHIMLLLHLLPSLKTLHFHPVGVTHWFRNLPHLHSHWQPQNPIPPGLLFLREFRCDFQGCVRPRSLTFLLALPNLRSLALPICGEVGLALRGSAIPIPRSSDVTSLEFNYARMSHSSLKSILTIPRALTHFYYRGMRSTNLIGFHRALAPLRESLQTLVLDFSAVDVERARARQEGQGEEEDGVSLRDWTALRNVAVSLVVLVGIPERQAEMAEVADVLPPGITMLRLLKDGFWTESEATMALVAMLGRKEEMVPRLESVGLWEKVEGDVEEKLRDVCSSTRVQILDAGADLGRVFATARDEEDQPPSRRI</sequence>
<dbReference type="Gene3D" id="1.20.1280.50">
    <property type="match status" value="1"/>
</dbReference>
<evidence type="ECO:0000313" key="2">
    <source>
        <dbReference type="EMBL" id="KAL0632598.1"/>
    </source>
</evidence>
<protein>
    <recommendedName>
        <fullName evidence="1">F-box domain-containing protein</fullName>
    </recommendedName>
</protein>
<comment type="caution">
    <text evidence="2">The sequence shown here is derived from an EMBL/GenBank/DDBJ whole genome shotgun (WGS) entry which is preliminary data.</text>
</comment>
<dbReference type="InterPro" id="IPR036047">
    <property type="entry name" value="F-box-like_dom_sf"/>
</dbReference>
<dbReference type="CDD" id="cd09917">
    <property type="entry name" value="F-box_SF"/>
    <property type="match status" value="1"/>
</dbReference>
<organism evidence="2 3">
    <name type="scientific">Discina gigas</name>
    <dbReference type="NCBI Taxonomy" id="1032678"/>
    <lineage>
        <taxon>Eukaryota</taxon>
        <taxon>Fungi</taxon>
        <taxon>Dikarya</taxon>
        <taxon>Ascomycota</taxon>
        <taxon>Pezizomycotina</taxon>
        <taxon>Pezizomycetes</taxon>
        <taxon>Pezizales</taxon>
        <taxon>Discinaceae</taxon>
        <taxon>Discina</taxon>
    </lineage>
</organism>
<evidence type="ECO:0000259" key="1">
    <source>
        <dbReference type="PROSITE" id="PS50181"/>
    </source>
</evidence>
<proteinExistence type="predicted"/>
<dbReference type="InterPro" id="IPR001810">
    <property type="entry name" value="F-box_dom"/>
</dbReference>
<feature type="domain" description="F-box" evidence="1">
    <location>
        <begin position="1"/>
        <end position="45"/>
    </location>
</feature>
<dbReference type="SUPFAM" id="SSF81383">
    <property type="entry name" value="F-box domain"/>
    <property type="match status" value="1"/>
</dbReference>
<evidence type="ECO:0000313" key="3">
    <source>
        <dbReference type="Proteomes" id="UP001447188"/>
    </source>
</evidence>
<accession>A0ABR3G9Q3</accession>
<name>A0ABR3G9Q3_9PEZI</name>
<reference evidence="2 3" key="1">
    <citation type="submission" date="2024-02" db="EMBL/GenBank/DDBJ databases">
        <title>Discinaceae phylogenomics.</title>
        <authorList>
            <person name="Dirks A.C."/>
            <person name="James T.Y."/>
        </authorList>
    </citation>
    <scope>NUCLEOTIDE SEQUENCE [LARGE SCALE GENOMIC DNA]</scope>
    <source>
        <strain evidence="2 3">ACD0624</strain>
    </source>
</reference>
<keyword evidence="3" id="KW-1185">Reference proteome</keyword>
<dbReference type="Pfam" id="PF12937">
    <property type="entry name" value="F-box-like"/>
    <property type="match status" value="1"/>
</dbReference>
<gene>
    <name evidence="2" type="ORF">Q9L58_008529</name>
</gene>
<dbReference type="EMBL" id="JBBBZM010000161">
    <property type="protein sequence ID" value="KAL0632598.1"/>
    <property type="molecule type" value="Genomic_DNA"/>
</dbReference>
<dbReference type="PROSITE" id="PS50181">
    <property type="entry name" value="FBOX"/>
    <property type="match status" value="1"/>
</dbReference>